<proteinExistence type="predicted"/>
<evidence type="ECO:0000259" key="11">
    <source>
        <dbReference type="Pfam" id="PF08544"/>
    </source>
</evidence>
<dbReference type="SUPFAM" id="SSF54211">
    <property type="entry name" value="Ribosomal protein S5 domain 2-like"/>
    <property type="match status" value="1"/>
</dbReference>
<dbReference type="NCBIfam" id="TIGR00549">
    <property type="entry name" value="mevalon_kin"/>
    <property type="match status" value="1"/>
</dbReference>
<dbReference type="Gene3D" id="3.30.70.890">
    <property type="entry name" value="GHMP kinase, C-terminal domain"/>
    <property type="match status" value="1"/>
</dbReference>
<comment type="pathway">
    <text evidence="9">Isoprenoid biosynthesis; isopentenyl diphosphate biosynthesis via mevalonate pathway; isopentenyl diphosphate from (R)-mevalonate: step 1/3.</text>
</comment>
<dbReference type="GO" id="GO:0016301">
    <property type="term" value="F:kinase activity"/>
    <property type="evidence" value="ECO:0007669"/>
    <property type="project" value="UniProtKB-KW"/>
</dbReference>
<dbReference type="InterPro" id="IPR006205">
    <property type="entry name" value="Mev_gal_kin"/>
</dbReference>
<dbReference type="InterPro" id="IPR036554">
    <property type="entry name" value="GHMP_kinase_C_sf"/>
</dbReference>
<feature type="domain" description="GHMP kinase N-terminal" evidence="10">
    <location>
        <begin position="79"/>
        <end position="151"/>
    </location>
</feature>
<evidence type="ECO:0000256" key="5">
    <source>
        <dbReference type="ARBA" id="ARBA00022777"/>
    </source>
</evidence>
<evidence type="ECO:0000256" key="7">
    <source>
        <dbReference type="ARBA" id="ARBA00022842"/>
    </source>
</evidence>
<comment type="caution">
    <text evidence="12">The sequence shown here is derived from an EMBL/GenBank/DDBJ whole genome shotgun (WGS) entry which is preliminary data.</text>
</comment>
<keyword evidence="8" id="KW-0443">Lipid metabolism</keyword>
<dbReference type="InterPro" id="IPR006204">
    <property type="entry name" value="GHMP_kinase_N_dom"/>
</dbReference>
<evidence type="ECO:0000256" key="9">
    <source>
        <dbReference type="ARBA" id="ARBA00029438"/>
    </source>
</evidence>
<feature type="domain" description="GHMP kinase C-terminal" evidence="11">
    <location>
        <begin position="221"/>
        <end position="300"/>
    </location>
</feature>
<evidence type="ECO:0000256" key="6">
    <source>
        <dbReference type="ARBA" id="ARBA00022840"/>
    </source>
</evidence>
<dbReference type="Pfam" id="PF08544">
    <property type="entry name" value="GHMP_kinases_C"/>
    <property type="match status" value="1"/>
</dbReference>
<keyword evidence="6" id="KW-0067">ATP-binding</keyword>
<evidence type="ECO:0000256" key="3">
    <source>
        <dbReference type="ARBA" id="ARBA00022679"/>
    </source>
</evidence>
<dbReference type="RefSeq" id="WP_203628846.1">
    <property type="nucleotide sequence ID" value="NZ_BNJR01000004.1"/>
</dbReference>
<dbReference type="PRINTS" id="PR00959">
    <property type="entry name" value="MEVGALKINASE"/>
</dbReference>
<organism evidence="12 13">
    <name type="scientific">Lentilactobacillus fungorum</name>
    <dbReference type="NCBI Taxonomy" id="2201250"/>
    <lineage>
        <taxon>Bacteria</taxon>
        <taxon>Bacillati</taxon>
        <taxon>Bacillota</taxon>
        <taxon>Bacilli</taxon>
        <taxon>Lactobacillales</taxon>
        <taxon>Lactobacillaceae</taxon>
        <taxon>Lentilactobacillus</taxon>
    </lineage>
</organism>
<keyword evidence="5 12" id="KW-0418">Kinase</keyword>
<dbReference type="InterPro" id="IPR014721">
    <property type="entry name" value="Ribsml_uS5_D2-typ_fold_subgr"/>
</dbReference>
<evidence type="ECO:0000256" key="8">
    <source>
        <dbReference type="ARBA" id="ARBA00023098"/>
    </source>
</evidence>
<sequence>MKEKATGTSYAKIIFFGEHSVVYGKPAVAIPLYSVDVSATLERTVIGQTIHCRYFDGPISQMNDNLQGVRVLIDRLLNLFEANELSFRLTIESKVPAERGMGSSAATAIALVRAFFNLFEKPLSRLELLTLADIEEKITHGNPSGLDAATASSEAPIWFIKNQVNEQIEFHRSNLCLVIADSGIKGKTSEAVSLVHNNLIDEPDMAMPLIDQLGQIATTARQALADSDQVTLGRLMSQSQTDLAKLGVSTKALDQFCQIAITYNALGAKLTGSGLGGCMIALAKNQRDAQIIATKLRQAGATQTWIQSFKNYEFTTGEQHDNLVK</sequence>
<evidence type="ECO:0000256" key="1">
    <source>
        <dbReference type="ARBA" id="ARBA00022490"/>
    </source>
</evidence>
<protein>
    <submittedName>
        <fullName evidence="12">Mevalonate kinase</fullName>
    </submittedName>
</protein>
<dbReference type="PANTHER" id="PTHR43290">
    <property type="entry name" value="MEVALONATE KINASE"/>
    <property type="match status" value="1"/>
</dbReference>
<keyword evidence="1" id="KW-0963">Cytoplasm</keyword>
<name>A0ABQ3VV73_9LACO</name>
<keyword evidence="2" id="KW-0444">Lipid biosynthesis</keyword>
<dbReference type="Pfam" id="PF00288">
    <property type="entry name" value="GHMP_kinases_N"/>
    <property type="match status" value="1"/>
</dbReference>
<dbReference type="Proteomes" id="UP000604765">
    <property type="component" value="Unassembled WGS sequence"/>
</dbReference>
<dbReference type="SUPFAM" id="SSF55060">
    <property type="entry name" value="GHMP Kinase, C-terminal domain"/>
    <property type="match status" value="1"/>
</dbReference>
<keyword evidence="4" id="KW-0547">Nucleotide-binding</keyword>
<evidence type="ECO:0000313" key="12">
    <source>
        <dbReference type="EMBL" id="GHP12785.1"/>
    </source>
</evidence>
<evidence type="ECO:0000256" key="2">
    <source>
        <dbReference type="ARBA" id="ARBA00022516"/>
    </source>
</evidence>
<evidence type="ECO:0000259" key="10">
    <source>
        <dbReference type="Pfam" id="PF00288"/>
    </source>
</evidence>
<keyword evidence="3" id="KW-0808">Transferase</keyword>
<keyword evidence="7" id="KW-0460">Magnesium</keyword>
<dbReference type="PANTHER" id="PTHR43290:SF2">
    <property type="entry name" value="MEVALONATE KINASE"/>
    <property type="match status" value="1"/>
</dbReference>
<dbReference type="Gene3D" id="3.30.230.10">
    <property type="match status" value="1"/>
</dbReference>
<dbReference type="EMBL" id="BNJR01000004">
    <property type="protein sequence ID" value="GHP12785.1"/>
    <property type="molecule type" value="Genomic_DNA"/>
</dbReference>
<gene>
    <name evidence="12" type="primary">mvaK1</name>
    <name evidence="12" type="ORF">YK48G_02100</name>
</gene>
<accession>A0ABQ3VV73</accession>
<reference evidence="12 13" key="1">
    <citation type="journal article" date="2021" name="Int. J. Syst. Evol. Microbiol.">
        <title>Lentilactobacillus fungorum sp. nov., isolated from spent mushroom substrates.</title>
        <authorList>
            <person name="Tohno M."/>
            <person name="Tanizawa Y."/>
            <person name="Kojima Y."/>
            <person name="Sakamoto M."/>
            <person name="Ohkuma M."/>
            <person name="Kobayashi H."/>
        </authorList>
    </citation>
    <scope>NUCLEOTIDE SEQUENCE [LARGE SCALE GENOMIC DNA]</scope>
    <source>
        <strain evidence="12 13">YK48G</strain>
    </source>
</reference>
<evidence type="ECO:0000313" key="13">
    <source>
        <dbReference type="Proteomes" id="UP000604765"/>
    </source>
</evidence>
<evidence type="ECO:0000256" key="4">
    <source>
        <dbReference type="ARBA" id="ARBA00022741"/>
    </source>
</evidence>
<keyword evidence="13" id="KW-1185">Reference proteome</keyword>
<dbReference type="InterPro" id="IPR013750">
    <property type="entry name" value="GHMP_kinase_C_dom"/>
</dbReference>
<dbReference type="InterPro" id="IPR020568">
    <property type="entry name" value="Ribosomal_Su5_D2-typ_SF"/>
</dbReference>